<evidence type="ECO:0000256" key="4">
    <source>
        <dbReference type="ARBA" id="ARBA00022723"/>
    </source>
</evidence>
<comment type="cofactor">
    <cofactor evidence="1">
        <name>pyridoxal 5'-phosphate</name>
        <dbReference type="ChEBI" id="CHEBI:597326"/>
    </cofactor>
</comment>
<keyword evidence="4" id="KW-0479">Metal-binding</keyword>
<dbReference type="Gene3D" id="3.40.640.10">
    <property type="entry name" value="Type I PLP-dependent aspartate aminotransferase-like (Major domain)"/>
    <property type="match status" value="1"/>
</dbReference>
<evidence type="ECO:0000256" key="3">
    <source>
        <dbReference type="ARBA" id="ARBA00022679"/>
    </source>
</evidence>
<dbReference type="GO" id="GO:0008483">
    <property type="term" value="F:transaminase activity"/>
    <property type="evidence" value="ECO:0007669"/>
    <property type="project" value="UniProtKB-KW"/>
</dbReference>
<dbReference type="STRING" id="1476583.DEIPH_ctg032orf0059"/>
<dbReference type="Pfam" id="PF00266">
    <property type="entry name" value="Aminotran_5"/>
    <property type="match status" value="1"/>
</dbReference>
<keyword evidence="3 10" id="KW-0808">Transferase</keyword>
<proteinExistence type="inferred from homology"/>
<dbReference type="PATRIC" id="fig|1476583.3.peg.2112"/>
<evidence type="ECO:0000256" key="5">
    <source>
        <dbReference type="ARBA" id="ARBA00022898"/>
    </source>
</evidence>
<name>A0A016QPV3_9DEIO</name>
<evidence type="ECO:0000259" key="9">
    <source>
        <dbReference type="Pfam" id="PF00266"/>
    </source>
</evidence>
<keyword evidence="5" id="KW-0663">Pyridoxal phosphate</keyword>
<dbReference type="eggNOG" id="COG1104">
    <property type="taxonomic scope" value="Bacteria"/>
</dbReference>
<dbReference type="PIRSF" id="PIRSF005572">
    <property type="entry name" value="NifS"/>
    <property type="match status" value="1"/>
</dbReference>
<evidence type="ECO:0000256" key="6">
    <source>
        <dbReference type="ARBA" id="ARBA00023004"/>
    </source>
</evidence>
<accession>A0A016QPV3</accession>
<dbReference type="InterPro" id="IPR015422">
    <property type="entry name" value="PyrdxlP-dep_Trfase_small"/>
</dbReference>
<organism evidence="10 11">
    <name type="scientific">Deinococcus phoenicis</name>
    <dbReference type="NCBI Taxonomy" id="1476583"/>
    <lineage>
        <taxon>Bacteria</taxon>
        <taxon>Thermotogati</taxon>
        <taxon>Deinococcota</taxon>
        <taxon>Deinococci</taxon>
        <taxon>Deinococcales</taxon>
        <taxon>Deinococcaceae</taxon>
        <taxon>Deinococcus</taxon>
    </lineage>
</organism>
<evidence type="ECO:0000256" key="8">
    <source>
        <dbReference type="ARBA" id="ARBA00050776"/>
    </source>
</evidence>
<dbReference type="InterPro" id="IPR016454">
    <property type="entry name" value="Cysteine_dSase"/>
</dbReference>
<dbReference type="PANTHER" id="PTHR11601">
    <property type="entry name" value="CYSTEINE DESULFURYLASE FAMILY MEMBER"/>
    <property type="match status" value="1"/>
</dbReference>
<comment type="similarity">
    <text evidence="2">Belongs to the class-V pyridoxal-phosphate-dependent aminotransferase family. NifS/IscS subfamily.</text>
</comment>
<dbReference type="InterPro" id="IPR015424">
    <property type="entry name" value="PyrdxlP-dep_Trfase"/>
</dbReference>
<dbReference type="InterPro" id="IPR000192">
    <property type="entry name" value="Aminotrans_V_dom"/>
</dbReference>
<comment type="caution">
    <text evidence="10">The sequence shown here is derived from an EMBL/GenBank/DDBJ whole genome shotgun (WGS) entry which is preliminary data.</text>
</comment>
<dbReference type="InterPro" id="IPR015421">
    <property type="entry name" value="PyrdxlP-dep_Trfase_major"/>
</dbReference>
<comment type="catalytic activity">
    <reaction evidence="8">
        <text>(sulfur carrier)-H + L-cysteine = (sulfur carrier)-SH + L-alanine</text>
        <dbReference type="Rhea" id="RHEA:43892"/>
        <dbReference type="Rhea" id="RHEA-COMP:14737"/>
        <dbReference type="Rhea" id="RHEA-COMP:14739"/>
        <dbReference type="ChEBI" id="CHEBI:29917"/>
        <dbReference type="ChEBI" id="CHEBI:35235"/>
        <dbReference type="ChEBI" id="CHEBI:57972"/>
        <dbReference type="ChEBI" id="CHEBI:64428"/>
        <dbReference type="EC" id="2.8.1.7"/>
    </reaction>
</comment>
<dbReference type="EMBL" id="JHAC01000032">
    <property type="protein sequence ID" value="EYB67814.1"/>
    <property type="molecule type" value="Genomic_DNA"/>
</dbReference>
<evidence type="ECO:0000313" key="10">
    <source>
        <dbReference type="EMBL" id="EYB67814.1"/>
    </source>
</evidence>
<dbReference type="GO" id="GO:0051536">
    <property type="term" value="F:iron-sulfur cluster binding"/>
    <property type="evidence" value="ECO:0007669"/>
    <property type="project" value="UniProtKB-KW"/>
</dbReference>
<dbReference type="AlphaFoldDB" id="A0A016QPV3"/>
<protein>
    <submittedName>
        <fullName evidence="10">Class V aminotransferase</fullName>
    </submittedName>
</protein>
<dbReference type="RefSeq" id="WP_034357701.1">
    <property type="nucleotide sequence ID" value="NZ_JHAC01000032.1"/>
</dbReference>
<dbReference type="GO" id="GO:0046872">
    <property type="term" value="F:metal ion binding"/>
    <property type="evidence" value="ECO:0007669"/>
    <property type="project" value="UniProtKB-KW"/>
</dbReference>
<dbReference type="PANTHER" id="PTHR11601:SF34">
    <property type="entry name" value="CYSTEINE DESULFURASE"/>
    <property type="match status" value="1"/>
</dbReference>
<dbReference type="SUPFAM" id="SSF53383">
    <property type="entry name" value="PLP-dependent transferases"/>
    <property type="match status" value="1"/>
</dbReference>
<reference evidence="10 11" key="1">
    <citation type="submission" date="2014-03" db="EMBL/GenBank/DDBJ databases">
        <title>Draft genome sequence of Deinococcus phoenicis 1P10ME.</title>
        <authorList>
            <person name="Stepanov V.G."/>
            <person name="Vaishampayan P."/>
            <person name="Venkateswaran K."/>
            <person name="Fox G.E."/>
        </authorList>
    </citation>
    <scope>NUCLEOTIDE SEQUENCE [LARGE SCALE GENOMIC DNA]</scope>
    <source>
        <strain evidence="10 11">1P10ME</strain>
    </source>
</reference>
<evidence type="ECO:0000256" key="7">
    <source>
        <dbReference type="ARBA" id="ARBA00023014"/>
    </source>
</evidence>
<keyword evidence="6" id="KW-0408">Iron</keyword>
<evidence type="ECO:0000313" key="11">
    <source>
        <dbReference type="Proteomes" id="UP000020492"/>
    </source>
</evidence>
<evidence type="ECO:0000256" key="1">
    <source>
        <dbReference type="ARBA" id="ARBA00001933"/>
    </source>
</evidence>
<keyword evidence="10" id="KW-0032">Aminotransferase</keyword>
<evidence type="ECO:0000256" key="2">
    <source>
        <dbReference type="ARBA" id="ARBA00006490"/>
    </source>
</evidence>
<feature type="domain" description="Aminotransferase class V" evidence="9">
    <location>
        <begin position="2"/>
        <end position="363"/>
    </location>
</feature>
<dbReference type="OrthoDB" id="9808002at2"/>
<dbReference type="Proteomes" id="UP000020492">
    <property type="component" value="Unassembled WGS sequence"/>
</dbReference>
<keyword evidence="11" id="KW-1185">Reference proteome</keyword>
<dbReference type="Gene3D" id="3.90.1150.10">
    <property type="entry name" value="Aspartate Aminotransferase, domain 1"/>
    <property type="match status" value="1"/>
</dbReference>
<sequence>MIYLDYAATHPMTPEALAAYAQAAALPGNPASVHAAGQAARERLEEGRARVAAVLRVDARTLLANGGGTEGDNHVLFGVARAWEETRGRPGHLVTTLTEHSAVLAPARALATQGWAVTFLPPDAQGRYSPDQLAEALRDDTALVSIHHANNELGTVQDTPALVAVAAARGIPYHTDAVQAPGVLPLDLTGWGVTFASFSAHKWGGPRGVGFLYVRRGTVLPAVTLGGGQEGGLRPGTQNTAGVYAAGVALTQAEAAREDTFAHLSALRTRFLQGATALPGLRVNHPPDASPKVASVTLPGADGEALLMNLDLLGISASAGSACAAGTMQPSHVLTALGLSEADARATLRFSFGRATTEAEVDAAADALRQAAAFSRG</sequence>
<dbReference type="GO" id="GO:0031071">
    <property type="term" value="F:cysteine desulfurase activity"/>
    <property type="evidence" value="ECO:0007669"/>
    <property type="project" value="UniProtKB-EC"/>
</dbReference>
<gene>
    <name evidence="10" type="ORF">DEIPH_ctg032orf0059</name>
</gene>
<keyword evidence="7" id="KW-0411">Iron-sulfur</keyword>